<sequence>MILNIGGGRRGADFNSPPPKKHTKGIIHGSQASAFFGDKSLYYALISIWRKEGGDLEFNLGDYKGSFYSKRSGLRKEGKGLFEYVIYLKSGFRTLYLNFSPRVRGMEYGKGKEWKLNERQGEGVAVSIKASYLYFDEIEEIILSLFKRFDLERFYGLWNKEESYLISLEDHIRYHERKERSVIRVFEDIWLLVGLTEEYQAEHKIDKKKAGYKFAKVVTDKWNELGFENKGLFFYVKSYRGEKFPNIRDAIIKHPKLEIGLDPYYNKGNRPKWKDWKRIFDLEEEIRGNIAIWSGISVSDLVEDAMFKVLPNQVEVKEWRPEKLKIYYMERAKEVYPDIEWNPSKAKTIYIVAKEGSVDVREVAKEVGITRQHVTRIIRYFEDKGILKRVRTYGNSFIEFENPLVEKVMSEKIELMSNLAPFERSRKSSGIVRKKIDGFRLDDEVEVEIFTKVKTPLKGNE</sequence>
<feature type="domain" description="DUF7845" evidence="2">
    <location>
        <begin position="27"/>
        <end position="308"/>
    </location>
</feature>
<accession>A0A497EKR9</accession>
<name>A0A497EKR9_9CREN</name>
<evidence type="ECO:0000259" key="2">
    <source>
        <dbReference type="Pfam" id="PF25227"/>
    </source>
</evidence>
<dbReference type="AlphaFoldDB" id="A0A497EKR9"/>
<evidence type="ECO:0000313" key="3">
    <source>
        <dbReference type="EMBL" id="RLE47140.1"/>
    </source>
</evidence>
<dbReference type="InterPro" id="IPR036390">
    <property type="entry name" value="WH_DNA-bd_sf"/>
</dbReference>
<dbReference type="Gene3D" id="1.10.10.10">
    <property type="entry name" value="Winged helix-like DNA-binding domain superfamily/Winged helix DNA-binding domain"/>
    <property type="match status" value="1"/>
</dbReference>
<feature type="region of interest" description="Disordered" evidence="1">
    <location>
        <begin position="1"/>
        <end position="23"/>
    </location>
</feature>
<organism evidence="3 4">
    <name type="scientific">Thermoproteota archaeon</name>
    <dbReference type="NCBI Taxonomy" id="2056631"/>
    <lineage>
        <taxon>Archaea</taxon>
        <taxon>Thermoproteota</taxon>
    </lineage>
</organism>
<dbReference type="InterPro" id="IPR057167">
    <property type="entry name" value="DUF7845"/>
</dbReference>
<protein>
    <recommendedName>
        <fullName evidence="2">DUF7845 domain-containing protein</fullName>
    </recommendedName>
</protein>
<reference evidence="3 4" key="1">
    <citation type="submission" date="2018-06" db="EMBL/GenBank/DDBJ databases">
        <title>Extensive metabolic versatility and redundancy in microbially diverse, dynamic hydrothermal sediments.</title>
        <authorList>
            <person name="Dombrowski N."/>
            <person name="Teske A."/>
            <person name="Baker B.J."/>
        </authorList>
    </citation>
    <scope>NUCLEOTIDE SEQUENCE [LARGE SCALE GENOMIC DNA]</scope>
    <source>
        <strain evidence="3">B66_G16</strain>
    </source>
</reference>
<evidence type="ECO:0000256" key="1">
    <source>
        <dbReference type="SAM" id="MobiDB-lite"/>
    </source>
</evidence>
<dbReference type="EMBL" id="QMQV01000150">
    <property type="protein sequence ID" value="RLE47140.1"/>
    <property type="molecule type" value="Genomic_DNA"/>
</dbReference>
<proteinExistence type="predicted"/>
<dbReference type="Pfam" id="PF25227">
    <property type="entry name" value="DUF7845"/>
    <property type="match status" value="1"/>
</dbReference>
<dbReference type="SUPFAM" id="SSF46785">
    <property type="entry name" value="Winged helix' DNA-binding domain"/>
    <property type="match status" value="1"/>
</dbReference>
<dbReference type="Proteomes" id="UP000278475">
    <property type="component" value="Unassembled WGS sequence"/>
</dbReference>
<feature type="non-terminal residue" evidence="3">
    <location>
        <position position="461"/>
    </location>
</feature>
<evidence type="ECO:0000313" key="4">
    <source>
        <dbReference type="Proteomes" id="UP000278475"/>
    </source>
</evidence>
<dbReference type="InterPro" id="IPR036388">
    <property type="entry name" value="WH-like_DNA-bd_sf"/>
</dbReference>
<gene>
    <name evidence="3" type="ORF">DRJ31_09340</name>
</gene>
<comment type="caution">
    <text evidence="3">The sequence shown here is derived from an EMBL/GenBank/DDBJ whole genome shotgun (WGS) entry which is preliminary data.</text>
</comment>